<dbReference type="Pfam" id="PF17645">
    <property type="entry name" value="Amdase"/>
    <property type="match status" value="1"/>
</dbReference>
<comment type="caution">
    <text evidence="1">The sequence shown here is derived from an EMBL/GenBank/DDBJ whole genome shotgun (WGS) entry which is preliminary data.</text>
</comment>
<protein>
    <recommendedName>
        <fullName evidence="3">Asp/Glu racemase</fullName>
    </recommendedName>
</protein>
<keyword evidence="2" id="KW-1185">Reference proteome</keyword>
<dbReference type="Proteomes" id="UP001316803">
    <property type="component" value="Unassembled WGS sequence"/>
</dbReference>
<evidence type="ECO:0008006" key="3">
    <source>
        <dbReference type="Google" id="ProtNLM"/>
    </source>
</evidence>
<gene>
    <name evidence="1" type="ORF">OHC33_007081</name>
</gene>
<organism evidence="1 2">
    <name type="scientific">Knufia fluminis</name>
    <dbReference type="NCBI Taxonomy" id="191047"/>
    <lineage>
        <taxon>Eukaryota</taxon>
        <taxon>Fungi</taxon>
        <taxon>Dikarya</taxon>
        <taxon>Ascomycota</taxon>
        <taxon>Pezizomycotina</taxon>
        <taxon>Eurotiomycetes</taxon>
        <taxon>Chaetothyriomycetidae</taxon>
        <taxon>Chaetothyriales</taxon>
        <taxon>Trichomeriaceae</taxon>
        <taxon>Knufia</taxon>
    </lineage>
</organism>
<dbReference type="Gene3D" id="3.40.50.12500">
    <property type="match status" value="1"/>
</dbReference>
<evidence type="ECO:0000313" key="2">
    <source>
        <dbReference type="Proteomes" id="UP001316803"/>
    </source>
</evidence>
<dbReference type="PIRSF" id="PIRSF015736">
    <property type="entry name" value="MI"/>
    <property type="match status" value="1"/>
</dbReference>
<dbReference type="PANTHER" id="PTHR40267:SF1">
    <property type="entry name" value="BLR3294 PROTEIN"/>
    <property type="match status" value="1"/>
</dbReference>
<name>A0AAN8EBV6_9EURO</name>
<accession>A0AAN8EBV6</accession>
<dbReference type="PANTHER" id="PTHR40267">
    <property type="entry name" value="BLR3294 PROTEIN"/>
    <property type="match status" value="1"/>
</dbReference>
<sequence>MTPPPHPIRLGILLPSSNTTLEPQITSLLHTINTHLPHTHPQITPHFSRIRVTQISLSRSASSQFDLRTMLSAASLLADARVDAISWGGTSAGWLGLESDIELCEAIESEFHIPASTSTLALVEILHRLGDPGVGLVTPYVSEMNEAIRGTFGGVGISIAAGDRWLGITDNIEIGEVSGEQVGGMCDGVLGAREELKVAMVYCTNLSAAHLASGLESKYQDRDVVVLDSVSAVVWGLLRKVGVDIKGTGVAKQWGKMFDV</sequence>
<reference evidence="1 2" key="1">
    <citation type="submission" date="2022-12" db="EMBL/GenBank/DDBJ databases">
        <title>Genomic features and morphological characterization of a novel Knufia sp. strain isolated from spacecraft assembly facility.</title>
        <authorList>
            <person name="Teixeira M."/>
            <person name="Chander A.M."/>
            <person name="Stajich J.E."/>
            <person name="Venkateswaran K."/>
        </authorList>
    </citation>
    <scope>NUCLEOTIDE SEQUENCE [LARGE SCALE GENOMIC DNA]</scope>
    <source>
        <strain evidence="1 2">FJI-L2-BK-P2</strain>
    </source>
</reference>
<dbReference type="EMBL" id="JAKLMC020000018">
    <property type="protein sequence ID" value="KAK5951789.1"/>
    <property type="molecule type" value="Genomic_DNA"/>
</dbReference>
<proteinExistence type="predicted"/>
<dbReference type="InterPro" id="IPR026286">
    <property type="entry name" value="MaiA/AMDase"/>
</dbReference>
<dbReference type="AlphaFoldDB" id="A0AAN8EBV6"/>
<dbReference type="InterPro" id="IPR053714">
    <property type="entry name" value="Iso_Racemase_Enz_sf"/>
</dbReference>
<evidence type="ECO:0000313" key="1">
    <source>
        <dbReference type="EMBL" id="KAK5951789.1"/>
    </source>
</evidence>